<protein>
    <recommendedName>
        <fullName evidence="4">Glucosyltransferase GtrII-like protein</fullName>
    </recommendedName>
</protein>
<evidence type="ECO:0000313" key="3">
    <source>
        <dbReference type="Proteomes" id="UP000294616"/>
    </source>
</evidence>
<keyword evidence="1" id="KW-1133">Transmembrane helix</keyword>
<feature type="transmembrane region" description="Helical" evidence="1">
    <location>
        <begin position="120"/>
        <end position="142"/>
    </location>
</feature>
<feature type="transmembrane region" description="Helical" evidence="1">
    <location>
        <begin position="98"/>
        <end position="114"/>
    </location>
</feature>
<dbReference type="AlphaFoldDB" id="A0A4R1LZX7"/>
<keyword evidence="1" id="KW-0472">Membrane</keyword>
<sequence length="527" mass="61749">MQGKIKTTAYLLFVISNCLMLINPGVFWDDWTLYNMSDKGIMTQFHGNGAVIFGYMHVLLQKLPNAPIFYHLLTFVLQLISIYTLFKIIDKWFTVESKGLNFAYFAVLIYSVLPLGDAKIAMICLPFTLCLTVFILAIYFLVRFKLEQQPLDRSLSLLLFFFSFMINSFVVFYLIPFIWILYSNEIKYILNSGLKNFAEVFSMLIKNTLRYWDFLLLPFIFWIFKGVFLAPSQQYAALNYNEIGLNSLVAMPTRLIKFSTGFFTTLVPLLQEMFTSIEFIVLFLILVVVILYRLKYIDFNIRVSIKFLLIGVIIIFLGIIPYIIVNKYPFFSGFDTRHQLLIGFGLALLFCNLLFLIKSATVKKVILALSLGLFVSFNVFIQYSYFKGYLKYKVLDDYFVSHNPEKEFPQTIFIIDNTGSFTQKGNVKSFYEYSGILKLHSTKENTMLVWEEDYIKNLNNNKFEHLEPYFYQYNLSNYEIVEPSSVLEINYSTEMRPRFPVFSYYSSFLSGKENELIKYFEFTIKPL</sequence>
<keyword evidence="1" id="KW-0812">Transmembrane</keyword>
<evidence type="ECO:0000313" key="2">
    <source>
        <dbReference type="EMBL" id="TCK84905.1"/>
    </source>
</evidence>
<feature type="transmembrane region" description="Helical" evidence="1">
    <location>
        <begin position="154"/>
        <end position="182"/>
    </location>
</feature>
<dbReference type="RefSeq" id="WP_132220657.1">
    <property type="nucleotide sequence ID" value="NZ_SMGO01000001.1"/>
</dbReference>
<feature type="transmembrane region" description="Helical" evidence="1">
    <location>
        <begin position="68"/>
        <end position="86"/>
    </location>
</feature>
<dbReference type="EMBL" id="SMGO01000001">
    <property type="protein sequence ID" value="TCK84905.1"/>
    <property type="molecule type" value="Genomic_DNA"/>
</dbReference>
<dbReference type="OrthoDB" id="1426675at2"/>
<proteinExistence type="predicted"/>
<reference evidence="2 3" key="1">
    <citation type="submission" date="2019-03" db="EMBL/GenBank/DDBJ databases">
        <title>Genomic Encyclopedia of Archaeal and Bacterial Type Strains, Phase II (KMG-II): from individual species to whole genera.</title>
        <authorList>
            <person name="Goeker M."/>
        </authorList>
    </citation>
    <scope>NUCLEOTIDE SEQUENCE [LARGE SCALE GENOMIC DNA]</scope>
    <source>
        <strain evidence="2 3">DSM 22554</strain>
    </source>
</reference>
<feature type="transmembrane region" description="Helical" evidence="1">
    <location>
        <begin position="366"/>
        <end position="386"/>
    </location>
</feature>
<dbReference type="Proteomes" id="UP000294616">
    <property type="component" value="Unassembled WGS sequence"/>
</dbReference>
<accession>A0A4R1LZX7</accession>
<feature type="transmembrane region" description="Helical" evidence="1">
    <location>
        <begin position="211"/>
        <end position="231"/>
    </location>
</feature>
<gene>
    <name evidence="2" type="ORF">C8N28_0200</name>
</gene>
<organism evidence="2 3">
    <name type="scientific">Albibacterium bauzanense</name>
    <dbReference type="NCBI Taxonomy" id="653929"/>
    <lineage>
        <taxon>Bacteria</taxon>
        <taxon>Pseudomonadati</taxon>
        <taxon>Bacteroidota</taxon>
        <taxon>Sphingobacteriia</taxon>
        <taxon>Sphingobacteriales</taxon>
        <taxon>Sphingobacteriaceae</taxon>
        <taxon>Albibacterium</taxon>
    </lineage>
</organism>
<keyword evidence="3" id="KW-1185">Reference proteome</keyword>
<feature type="transmembrane region" description="Helical" evidence="1">
    <location>
        <begin position="273"/>
        <end position="292"/>
    </location>
</feature>
<evidence type="ECO:0000256" key="1">
    <source>
        <dbReference type="SAM" id="Phobius"/>
    </source>
</evidence>
<feature type="transmembrane region" description="Helical" evidence="1">
    <location>
        <begin position="337"/>
        <end position="357"/>
    </location>
</feature>
<feature type="transmembrane region" description="Helical" evidence="1">
    <location>
        <begin position="7"/>
        <end position="28"/>
    </location>
</feature>
<feature type="transmembrane region" description="Helical" evidence="1">
    <location>
        <begin position="304"/>
        <end position="325"/>
    </location>
</feature>
<evidence type="ECO:0008006" key="4">
    <source>
        <dbReference type="Google" id="ProtNLM"/>
    </source>
</evidence>
<comment type="caution">
    <text evidence="2">The sequence shown here is derived from an EMBL/GenBank/DDBJ whole genome shotgun (WGS) entry which is preliminary data.</text>
</comment>
<name>A0A4R1LZX7_9SPHI</name>